<evidence type="ECO:0000256" key="7">
    <source>
        <dbReference type="ARBA" id="ARBA00022927"/>
    </source>
</evidence>
<keyword evidence="8" id="KW-1133">Transmembrane helix</keyword>
<evidence type="ECO:0000256" key="5">
    <source>
        <dbReference type="ARBA" id="ARBA00022519"/>
    </source>
</evidence>
<evidence type="ECO:0000256" key="10">
    <source>
        <dbReference type="SAM" id="MobiDB-lite"/>
    </source>
</evidence>
<evidence type="ECO:0000313" key="12">
    <source>
        <dbReference type="EMBL" id="EME71051.1"/>
    </source>
</evidence>
<dbReference type="OrthoDB" id="8481221at2"/>
<dbReference type="Pfam" id="PF03544">
    <property type="entry name" value="TonB_C"/>
    <property type="match status" value="1"/>
</dbReference>
<evidence type="ECO:0000313" key="13">
    <source>
        <dbReference type="Proteomes" id="UP000011744"/>
    </source>
</evidence>
<keyword evidence="7" id="KW-0653">Protein transport</keyword>
<name>M2YDK5_9PROT</name>
<feature type="domain" description="TonB C-terminal" evidence="11">
    <location>
        <begin position="142"/>
        <end position="232"/>
    </location>
</feature>
<evidence type="ECO:0000256" key="6">
    <source>
        <dbReference type="ARBA" id="ARBA00022692"/>
    </source>
</evidence>
<dbReference type="Gene3D" id="3.30.1150.10">
    <property type="match status" value="1"/>
</dbReference>
<comment type="similarity">
    <text evidence="2">Belongs to the TonB family.</text>
</comment>
<dbReference type="Proteomes" id="UP000011744">
    <property type="component" value="Unassembled WGS sequence"/>
</dbReference>
<keyword evidence="9" id="KW-0472">Membrane</keyword>
<evidence type="ECO:0000256" key="3">
    <source>
        <dbReference type="ARBA" id="ARBA00022448"/>
    </source>
</evidence>
<dbReference type="PANTHER" id="PTHR33446">
    <property type="entry name" value="PROTEIN TONB-RELATED"/>
    <property type="match status" value="1"/>
</dbReference>
<keyword evidence="4" id="KW-1003">Cell membrane</keyword>
<dbReference type="GO" id="GO:0015031">
    <property type="term" value="P:protein transport"/>
    <property type="evidence" value="ECO:0007669"/>
    <property type="project" value="UniProtKB-KW"/>
</dbReference>
<comment type="caution">
    <text evidence="12">The sequence shown here is derived from an EMBL/GenBank/DDBJ whole genome shotgun (WGS) entry which is preliminary data.</text>
</comment>
<dbReference type="PROSITE" id="PS52015">
    <property type="entry name" value="TONB_CTD"/>
    <property type="match status" value="1"/>
</dbReference>
<feature type="compositionally biased region" description="Low complexity" evidence="10">
    <location>
        <begin position="90"/>
        <end position="133"/>
    </location>
</feature>
<dbReference type="RefSeq" id="WP_008614913.1">
    <property type="nucleotide sequence ID" value="NZ_AONQ01000009.1"/>
</dbReference>
<dbReference type="NCBIfam" id="TIGR01352">
    <property type="entry name" value="tonB_Cterm"/>
    <property type="match status" value="1"/>
</dbReference>
<feature type="compositionally biased region" description="Pro residues" evidence="10">
    <location>
        <begin position="58"/>
        <end position="69"/>
    </location>
</feature>
<dbReference type="EMBL" id="AONQ01000009">
    <property type="protein sequence ID" value="EME71051.1"/>
    <property type="molecule type" value="Genomic_DNA"/>
</dbReference>
<dbReference type="GO" id="GO:0055085">
    <property type="term" value="P:transmembrane transport"/>
    <property type="evidence" value="ECO:0007669"/>
    <property type="project" value="InterPro"/>
</dbReference>
<dbReference type="AlphaFoldDB" id="M2YDK5"/>
<dbReference type="GO" id="GO:0031992">
    <property type="term" value="F:energy transducer activity"/>
    <property type="evidence" value="ECO:0007669"/>
    <property type="project" value="TreeGrafter"/>
</dbReference>
<evidence type="ECO:0000259" key="11">
    <source>
        <dbReference type="PROSITE" id="PS52015"/>
    </source>
</evidence>
<evidence type="ECO:0000256" key="2">
    <source>
        <dbReference type="ARBA" id="ARBA00006555"/>
    </source>
</evidence>
<evidence type="ECO:0000256" key="8">
    <source>
        <dbReference type="ARBA" id="ARBA00022989"/>
    </source>
</evidence>
<evidence type="ECO:0000256" key="4">
    <source>
        <dbReference type="ARBA" id="ARBA00022475"/>
    </source>
</evidence>
<dbReference type="PATRIC" id="fig|1244869.3.peg.964"/>
<dbReference type="PANTHER" id="PTHR33446:SF2">
    <property type="entry name" value="PROTEIN TONB"/>
    <property type="match status" value="1"/>
</dbReference>
<evidence type="ECO:0000256" key="1">
    <source>
        <dbReference type="ARBA" id="ARBA00004383"/>
    </source>
</evidence>
<feature type="region of interest" description="Disordered" evidence="10">
    <location>
        <begin position="56"/>
        <end position="133"/>
    </location>
</feature>
<dbReference type="SUPFAM" id="SSF74653">
    <property type="entry name" value="TolA/TonB C-terminal domain"/>
    <property type="match status" value="1"/>
</dbReference>
<dbReference type="STRING" id="1244869.H261_04797"/>
<reference evidence="12 13" key="1">
    <citation type="journal article" date="2014" name="Genome Announc.">
        <title>Draft Genome Sequence of Magnetospirillum sp. Strain SO-1, a Freshwater Magnetotactic Bacterium Isolated from the Ol'khovka River, Russia.</title>
        <authorList>
            <person name="Grouzdev D.S."/>
            <person name="Dziuba M.V."/>
            <person name="Sukhacheva M.S."/>
            <person name="Mardanov A.V."/>
            <person name="Beletskiy A.V."/>
            <person name="Kuznetsov B.B."/>
            <person name="Skryabin K.G."/>
        </authorList>
    </citation>
    <scope>NUCLEOTIDE SEQUENCE [LARGE SCALE GENOMIC DNA]</scope>
    <source>
        <strain evidence="12 13">SO-1</strain>
    </source>
</reference>
<dbReference type="InterPro" id="IPR006260">
    <property type="entry name" value="TonB/TolA_C"/>
</dbReference>
<dbReference type="InterPro" id="IPR051045">
    <property type="entry name" value="TonB-dependent_transducer"/>
</dbReference>
<keyword evidence="5" id="KW-0997">Cell inner membrane</keyword>
<protein>
    <submittedName>
        <fullName evidence="12">Protein TonB</fullName>
    </submittedName>
</protein>
<gene>
    <name evidence="12" type="ORF">H261_04797</name>
</gene>
<keyword evidence="6" id="KW-0812">Transmembrane</keyword>
<organism evidence="12 13">
    <name type="scientific">Paramagnetospirillum caucaseum</name>
    <dbReference type="NCBI Taxonomy" id="1244869"/>
    <lineage>
        <taxon>Bacteria</taxon>
        <taxon>Pseudomonadati</taxon>
        <taxon>Pseudomonadota</taxon>
        <taxon>Alphaproteobacteria</taxon>
        <taxon>Rhodospirillales</taxon>
        <taxon>Magnetospirillaceae</taxon>
        <taxon>Paramagnetospirillum</taxon>
    </lineage>
</organism>
<keyword evidence="13" id="KW-1185">Reference proteome</keyword>
<dbReference type="GO" id="GO:0098797">
    <property type="term" value="C:plasma membrane protein complex"/>
    <property type="evidence" value="ECO:0007669"/>
    <property type="project" value="TreeGrafter"/>
</dbReference>
<dbReference type="eggNOG" id="COG0810">
    <property type="taxonomic scope" value="Bacteria"/>
</dbReference>
<accession>M2YDK5</accession>
<evidence type="ECO:0000256" key="9">
    <source>
        <dbReference type="ARBA" id="ARBA00023136"/>
    </source>
</evidence>
<comment type="subcellular location">
    <subcellularLocation>
        <location evidence="1">Cell inner membrane</location>
        <topology evidence="1">Single-pass membrane protein</topology>
        <orientation evidence="1">Periplasmic side</orientation>
    </subcellularLocation>
</comment>
<proteinExistence type="inferred from homology"/>
<sequence length="232" mass="24218">MSTVPAAQPEVRPILLSAPLVAAAHAALLWAAMGWTAPLPVAVPAPSFAIDLEAAAVPTPPQPPQPQAEPPQARAEPPPPLPRPVRKSAAKPAAAAPSVPAAESAQAAEPVAVQAQTETTTAATPPSAAPSVPAVPQAELARWQGVLLAHLERHKRYPRDAWMRRQEGAATIRFVMDSSGRVLSAVLERGSGVESLDHEGLALIERAQPLPRPPGGSGDRIDLAVPVRFQLR</sequence>
<dbReference type="InterPro" id="IPR037682">
    <property type="entry name" value="TonB_C"/>
</dbReference>
<keyword evidence="3" id="KW-0813">Transport</keyword>